<dbReference type="Gene3D" id="2.10.150.10">
    <property type="entry name" value="Urease, beta subunit"/>
    <property type="match status" value="1"/>
</dbReference>
<gene>
    <name evidence="2" type="ORF">NTE_02913</name>
</gene>
<dbReference type="PANTHER" id="PTHR33569:SF1">
    <property type="entry name" value="UREASE"/>
    <property type="match status" value="1"/>
</dbReference>
<dbReference type="GO" id="GO:0009039">
    <property type="term" value="F:urease activity"/>
    <property type="evidence" value="ECO:0007669"/>
    <property type="project" value="UniProtKB-EC"/>
</dbReference>
<dbReference type="GO" id="GO:0035550">
    <property type="term" value="C:urease complex"/>
    <property type="evidence" value="ECO:0007669"/>
    <property type="project" value="InterPro"/>
</dbReference>
<dbReference type="EC" id="3.5.1.5" evidence="2"/>
<protein>
    <submittedName>
        <fullName evidence="2">Urease, beta subunit</fullName>
        <ecNumber evidence="2">3.5.1.5</ecNumber>
    </submittedName>
</protein>
<evidence type="ECO:0000313" key="2">
    <source>
        <dbReference type="EMBL" id="AIF84951.1"/>
    </source>
</evidence>
<dbReference type="KEGG" id="nev:NTE_02913"/>
<keyword evidence="1 2" id="KW-0378">Hydrolase</keyword>
<dbReference type="HOGENOM" id="CLU_129707_2_1_2"/>
<dbReference type="AlphaFoldDB" id="A0A075MTK2"/>
<name>A0A075MTK2_9ARCH</name>
<dbReference type="HAMAP" id="MF_01954">
    <property type="entry name" value="Urease_beta"/>
    <property type="match status" value="1"/>
</dbReference>
<dbReference type="InterPro" id="IPR002019">
    <property type="entry name" value="Urease_beta-like"/>
</dbReference>
<dbReference type="EMBL" id="CP007174">
    <property type="protein sequence ID" value="AIF84951.1"/>
    <property type="molecule type" value="Genomic_DNA"/>
</dbReference>
<reference evidence="2 3" key="1">
    <citation type="journal article" date="2014" name="PLoS ONE">
        <title>Genome Sequence of Candidatus Nitrososphaera evergladensis from Group I.1b Enriched from Everglades Soil Reveals Novel Genomic Features of the Ammonia-Oxidizing Archaea.</title>
        <authorList>
            <person name="Zhalnina K.V."/>
            <person name="Dias R."/>
            <person name="Leonard M.T."/>
            <person name="Dorr de Quadros P."/>
            <person name="Camargo F.A."/>
            <person name="Drew J.C."/>
            <person name="Farmerie W.G."/>
            <person name="Daroub S.H."/>
            <person name="Triplett E.W."/>
        </authorList>
    </citation>
    <scope>NUCLEOTIDE SEQUENCE [LARGE SCALE GENOMIC DNA]</scope>
    <source>
        <strain evidence="2 3">SR1</strain>
    </source>
</reference>
<dbReference type="NCBIfam" id="NF009682">
    <property type="entry name" value="PRK13203.1"/>
    <property type="match status" value="1"/>
</dbReference>
<dbReference type="InterPro" id="IPR036461">
    <property type="entry name" value="Urease_betasu_sf"/>
</dbReference>
<dbReference type="STRING" id="1459636.NTE_02913"/>
<dbReference type="GO" id="GO:0043419">
    <property type="term" value="P:urea catabolic process"/>
    <property type="evidence" value="ECO:0007669"/>
    <property type="project" value="InterPro"/>
</dbReference>
<dbReference type="Pfam" id="PF00699">
    <property type="entry name" value="Urease_beta"/>
    <property type="match status" value="1"/>
</dbReference>
<dbReference type="eggNOG" id="arCOG04527">
    <property type="taxonomic scope" value="Archaea"/>
</dbReference>
<dbReference type="InterPro" id="IPR050069">
    <property type="entry name" value="Urease_subunit"/>
</dbReference>
<dbReference type="SUPFAM" id="SSF51278">
    <property type="entry name" value="Urease, beta-subunit"/>
    <property type="match status" value="1"/>
</dbReference>
<dbReference type="CDD" id="cd00407">
    <property type="entry name" value="Urease_beta"/>
    <property type="match status" value="1"/>
</dbReference>
<organism evidence="2 3">
    <name type="scientific">Candidatus Nitrososphaera evergladensis SR1</name>
    <dbReference type="NCBI Taxonomy" id="1459636"/>
    <lineage>
        <taxon>Archaea</taxon>
        <taxon>Nitrososphaerota</taxon>
        <taxon>Nitrososphaeria</taxon>
        <taxon>Nitrososphaerales</taxon>
        <taxon>Nitrososphaeraceae</taxon>
        <taxon>Nitrososphaera</taxon>
    </lineage>
</organism>
<evidence type="ECO:0000313" key="3">
    <source>
        <dbReference type="Proteomes" id="UP000028194"/>
    </source>
</evidence>
<dbReference type="NCBIfam" id="TIGR00192">
    <property type="entry name" value="urease_beta"/>
    <property type="match status" value="1"/>
</dbReference>
<sequence length="121" mass="13147">MPGEYFIISDKLVMANPGRRTTRVSVSNTGSRPVQVGSHTHFFEVNKALSFPREKAYGFHLNIPAGTSLRFEPGDTREVELVEYGGRKIVHGFSGLVNGKLSAAKKKEALAKARARGFAGA</sequence>
<dbReference type="PANTHER" id="PTHR33569">
    <property type="entry name" value="UREASE"/>
    <property type="match status" value="1"/>
</dbReference>
<dbReference type="Proteomes" id="UP000028194">
    <property type="component" value="Chromosome"/>
</dbReference>
<keyword evidence="3" id="KW-1185">Reference proteome</keyword>
<evidence type="ECO:0000256" key="1">
    <source>
        <dbReference type="ARBA" id="ARBA00022801"/>
    </source>
</evidence>
<accession>A0A075MTK2</accession>
<proteinExistence type="inferred from homology"/>